<keyword evidence="4" id="KW-1185">Reference proteome</keyword>
<feature type="domain" description="Cell wall-active antibiotics response LiaF-like C-terminal" evidence="2">
    <location>
        <begin position="99"/>
        <end position="156"/>
    </location>
</feature>
<accession>A0A9W5XKJ0</accession>
<comment type="caution">
    <text evidence="3">The sequence shown here is derived from an EMBL/GenBank/DDBJ whole genome shotgun (WGS) entry which is preliminary data.</text>
</comment>
<evidence type="ECO:0000259" key="2">
    <source>
        <dbReference type="Pfam" id="PF09922"/>
    </source>
</evidence>
<organism evidence="3 4">
    <name type="scientific">Micromonospora sediminimaris</name>
    <dbReference type="NCBI Taxonomy" id="547162"/>
    <lineage>
        <taxon>Bacteria</taxon>
        <taxon>Bacillati</taxon>
        <taxon>Actinomycetota</taxon>
        <taxon>Actinomycetes</taxon>
        <taxon>Micromonosporales</taxon>
        <taxon>Micromonosporaceae</taxon>
        <taxon>Micromonospora</taxon>
    </lineage>
</organism>
<protein>
    <recommendedName>
        <fullName evidence="5">Cell wall-active antibiotics response 4TMS YvqF</fullName>
    </recommendedName>
</protein>
<dbReference type="InterPro" id="IPR012551">
    <property type="entry name" value="DUF1707_SHOCT-like"/>
</dbReference>
<dbReference type="EMBL" id="BOPD01000021">
    <property type="protein sequence ID" value="GIJ34385.1"/>
    <property type="molecule type" value="Genomic_DNA"/>
</dbReference>
<evidence type="ECO:0000313" key="4">
    <source>
        <dbReference type="Proteomes" id="UP000607311"/>
    </source>
</evidence>
<dbReference type="Pfam" id="PF08044">
    <property type="entry name" value="DUF1707"/>
    <property type="match status" value="1"/>
</dbReference>
<evidence type="ECO:0000313" key="3">
    <source>
        <dbReference type="EMBL" id="GIJ34385.1"/>
    </source>
</evidence>
<dbReference type="PANTHER" id="PTHR40763:SF4">
    <property type="entry name" value="DUF1707 DOMAIN-CONTAINING PROTEIN"/>
    <property type="match status" value="1"/>
</dbReference>
<evidence type="ECO:0000259" key="1">
    <source>
        <dbReference type="Pfam" id="PF08044"/>
    </source>
</evidence>
<sequence length="192" mass="20840">MEPDRHDDTDQLRVSDREREEVVELLGKATAEGRLTLDEYSERAGAAHAAQTRGELARVTRDLPDVAARPATGALAPATEKLLAVFGNEVRKGAWPAPERIEARAVFGDCRIELHEARLPGRVTRIDAEAIFGNVTIVVAEGTDVRLTGSAIFGSKQSKLSGPVAAGAPVIEVHCRAIFGDVTVRAPRKRWW</sequence>
<dbReference type="OrthoDB" id="4772576at2"/>
<dbReference type="PANTHER" id="PTHR40763">
    <property type="entry name" value="MEMBRANE PROTEIN-RELATED"/>
    <property type="match status" value="1"/>
</dbReference>
<dbReference type="InterPro" id="IPR024425">
    <property type="entry name" value="LiaF-like_C"/>
</dbReference>
<name>A0A9W5XKJ0_9ACTN</name>
<feature type="domain" description="DUF1707" evidence="1">
    <location>
        <begin position="12"/>
        <end position="64"/>
    </location>
</feature>
<dbReference type="RefSeq" id="WP_093407238.1">
    <property type="nucleotide sequence ID" value="NZ_BOPD01000021.1"/>
</dbReference>
<evidence type="ECO:0008006" key="5">
    <source>
        <dbReference type="Google" id="ProtNLM"/>
    </source>
</evidence>
<reference evidence="3" key="1">
    <citation type="submission" date="2021-01" db="EMBL/GenBank/DDBJ databases">
        <title>Whole genome shotgun sequence of Verrucosispora sediminis NBRC 107745.</title>
        <authorList>
            <person name="Komaki H."/>
            <person name="Tamura T."/>
        </authorList>
    </citation>
    <scope>NUCLEOTIDE SEQUENCE</scope>
    <source>
        <strain evidence="3">NBRC 107745</strain>
    </source>
</reference>
<dbReference type="AlphaFoldDB" id="A0A9W5XKJ0"/>
<dbReference type="Pfam" id="PF09922">
    <property type="entry name" value="LiaF-like_C"/>
    <property type="match status" value="1"/>
</dbReference>
<gene>
    <name evidence="3" type="ORF">Vse01_35330</name>
</gene>
<dbReference type="Proteomes" id="UP000607311">
    <property type="component" value="Unassembled WGS sequence"/>
</dbReference>
<proteinExistence type="predicted"/>